<evidence type="ECO:0000313" key="2">
    <source>
        <dbReference type="Proteomes" id="UP001382935"/>
    </source>
</evidence>
<protein>
    <recommendedName>
        <fullName evidence="3">LacI family transcriptional regulator</fullName>
    </recommendedName>
</protein>
<gene>
    <name evidence="1" type="ORF">V6R86_09260</name>
</gene>
<dbReference type="Proteomes" id="UP001382935">
    <property type="component" value="Chromosome"/>
</dbReference>
<name>A0ABZ2G178_9SPHN</name>
<organism evidence="1 2">
    <name type="scientific">Sphingomonas kaistensis</name>
    <dbReference type="NCBI Taxonomy" id="298708"/>
    <lineage>
        <taxon>Bacteria</taxon>
        <taxon>Pseudomonadati</taxon>
        <taxon>Pseudomonadota</taxon>
        <taxon>Alphaproteobacteria</taxon>
        <taxon>Sphingomonadales</taxon>
        <taxon>Sphingomonadaceae</taxon>
        <taxon>Sphingomonas</taxon>
    </lineage>
</organism>
<reference evidence="1 2" key="1">
    <citation type="submission" date="2024-02" db="EMBL/GenBank/DDBJ databases">
        <title>Full genome sequence of Sphingomonas kaistensis.</title>
        <authorList>
            <person name="Poletto B.L."/>
            <person name="Silva G."/>
            <person name="Galante D."/>
            <person name="Campos K.R."/>
            <person name="Santos M.B.N."/>
            <person name="Sacchi C.T."/>
        </authorList>
    </citation>
    <scope>NUCLEOTIDE SEQUENCE [LARGE SCALE GENOMIC DNA]</scope>
    <source>
        <strain evidence="1 2">MA4R</strain>
    </source>
</reference>
<dbReference type="EMBL" id="CP145607">
    <property type="protein sequence ID" value="WWM70856.1"/>
    <property type="molecule type" value="Genomic_DNA"/>
</dbReference>
<evidence type="ECO:0000313" key="1">
    <source>
        <dbReference type="EMBL" id="WWM70856.1"/>
    </source>
</evidence>
<evidence type="ECO:0008006" key="3">
    <source>
        <dbReference type="Google" id="ProtNLM"/>
    </source>
</evidence>
<sequence>MLELLPTLLDGKREEFTVLVGYGPNDPTRESIMAAAKLNPRIVPIAASHSGLDAIEAALIAGLKRLEEEAGRRATDTLIVPFPALIAKRLP</sequence>
<accession>A0ABZ2G178</accession>
<proteinExistence type="predicted"/>
<keyword evidence="2" id="KW-1185">Reference proteome</keyword>
<dbReference type="RefSeq" id="WP_338503982.1">
    <property type="nucleotide sequence ID" value="NZ_CP145607.1"/>
</dbReference>